<evidence type="ECO:0008006" key="11">
    <source>
        <dbReference type="Google" id="ProtNLM"/>
    </source>
</evidence>
<dbReference type="GO" id="GO:0140359">
    <property type="term" value="F:ABC-type transporter activity"/>
    <property type="evidence" value="ECO:0007669"/>
    <property type="project" value="InterPro"/>
</dbReference>
<comment type="caution">
    <text evidence="9">The sequence shown here is derived from an EMBL/GenBank/DDBJ whole genome shotgun (WGS) entry which is preliminary data.</text>
</comment>
<dbReference type="InterPro" id="IPR013525">
    <property type="entry name" value="ABC2_TM"/>
</dbReference>
<dbReference type="PANTHER" id="PTHR48041">
    <property type="entry name" value="ABC TRANSPORTER G FAMILY MEMBER 28"/>
    <property type="match status" value="1"/>
</dbReference>
<proteinExistence type="predicted"/>
<dbReference type="EMBL" id="JAUEPR010000103">
    <property type="protein sequence ID" value="KAK0464048.1"/>
    <property type="molecule type" value="Genomic_DNA"/>
</dbReference>
<dbReference type="AlphaFoldDB" id="A0AA39NEK9"/>
<evidence type="ECO:0000256" key="3">
    <source>
        <dbReference type="ARBA" id="ARBA00022692"/>
    </source>
</evidence>
<feature type="transmembrane region" description="Helical" evidence="6">
    <location>
        <begin position="174"/>
        <end position="192"/>
    </location>
</feature>
<sequence>MAAVLMGLFVGIAFYHIPESISGIRTWEAILYTSVGLQEYLIMMYEVYRLMMIDLPIFDREHSEGIVGIVPWVLSYHSAHTMLEDIIIPLLFSAITYFMVGLAPSTDRFFYYFAIALLNHYIAVTLAGFATAMTWDFAKAMTIANTAFMLHMYPCGFFIQADAIPIYAVDKMDFTSFIVLYITGQVLLLCLFKVNITMLGTKHQEDGPGHILNVPVPVLTLNSIMGITVNLMDYTLKVCPRRGRDATILQGITSCFKAGKVNVILGPSGSWKSSLLNLMAHRLWSNVQTTYVAKRTMTLNGVPAKPEVMSTLCSYVTQDDSTLLLYLTVQEMLQFSASLQLQSTMSKEKKRHRADEVMLKMGLKECHHTLIGNELLNGISGGEKQQFF</sequence>
<dbReference type="SUPFAM" id="SSF52540">
    <property type="entry name" value="P-loop containing nucleoside triphosphate hydrolases"/>
    <property type="match status" value="1"/>
</dbReference>
<feature type="transmembrane region" description="Helical" evidence="6">
    <location>
        <begin position="109"/>
        <end position="135"/>
    </location>
</feature>
<protein>
    <recommendedName>
        <fullName evidence="11">ABC transporter domain-containing protein</fullName>
    </recommendedName>
</protein>
<dbReference type="Pfam" id="PF00005">
    <property type="entry name" value="ABC_tran"/>
    <property type="match status" value="1"/>
</dbReference>
<feature type="transmembrane region" description="Helical" evidence="6">
    <location>
        <begin position="147"/>
        <end position="168"/>
    </location>
</feature>
<evidence type="ECO:0000256" key="6">
    <source>
        <dbReference type="SAM" id="Phobius"/>
    </source>
</evidence>
<dbReference type="GO" id="GO:0005524">
    <property type="term" value="F:ATP binding"/>
    <property type="evidence" value="ECO:0007669"/>
    <property type="project" value="InterPro"/>
</dbReference>
<dbReference type="Pfam" id="PF01061">
    <property type="entry name" value="ABC2_membrane"/>
    <property type="match status" value="1"/>
</dbReference>
<dbReference type="GO" id="GO:0016887">
    <property type="term" value="F:ATP hydrolysis activity"/>
    <property type="evidence" value="ECO:0007669"/>
    <property type="project" value="InterPro"/>
</dbReference>
<evidence type="ECO:0000256" key="2">
    <source>
        <dbReference type="ARBA" id="ARBA00022448"/>
    </source>
</evidence>
<dbReference type="InterPro" id="IPR050352">
    <property type="entry name" value="ABCG_transporters"/>
</dbReference>
<gene>
    <name evidence="9" type="ORF">IW261DRAFT_1575407</name>
</gene>
<keyword evidence="4 6" id="KW-1133">Transmembrane helix</keyword>
<dbReference type="PANTHER" id="PTHR48041:SF119">
    <property type="entry name" value="ROA1P"/>
    <property type="match status" value="1"/>
</dbReference>
<organism evidence="9 10">
    <name type="scientific">Armillaria novae-zelandiae</name>
    <dbReference type="NCBI Taxonomy" id="153914"/>
    <lineage>
        <taxon>Eukaryota</taxon>
        <taxon>Fungi</taxon>
        <taxon>Dikarya</taxon>
        <taxon>Basidiomycota</taxon>
        <taxon>Agaricomycotina</taxon>
        <taxon>Agaricomycetes</taxon>
        <taxon>Agaricomycetidae</taxon>
        <taxon>Agaricales</taxon>
        <taxon>Marasmiineae</taxon>
        <taxon>Physalacriaceae</taxon>
        <taxon>Armillaria</taxon>
    </lineage>
</organism>
<evidence type="ECO:0000256" key="1">
    <source>
        <dbReference type="ARBA" id="ARBA00004141"/>
    </source>
</evidence>
<evidence type="ECO:0000256" key="5">
    <source>
        <dbReference type="ARBA" id="ARBA00023136"/>
    </source>
</evidence>
<dbReference type="InterPro" id="IPR027417">
    <property type="entry name" value="P-loop_NTPase"/>
</dbReference>
<accession>A0AA39NEK9</accession>
<feature type="domain" description="ABC transporter" evidence="7">
    <location>
        <begin position="249"/>
        <end position="386"/>
    </location>
</feature>
<comment type="subcellular location">
    <subcellularLocation>
        <location evidence="1">Membrane</location>
        <topology evidence="1">Multi-pass membrane protein</topology>
    </subcellularLocation>
</comment>
<name>A0AA39NEK9_9AGAR</name>
<feature type="transmembrane region" description="Helical" evidence="6">
    <location>
        <begin position="86"/>
        <end position="103"/>
    </location>
</feature>
<keyword evidence="5 6" id="KW-0472">Membrane</keyword>
<dbReference type="Proteomes" id="UP001175227">
    <property type="component" value="Unassembled WGS sequence"/>
</dbReference>
<keyword evidence="2" id="KW-0813">Transport</keyword>
<reference evidence="9" key="1">
    <citation type="submission" date="2023-06" db="EMBL/GenBank/DDBJ databases">
        <authorList>
            <consortium name="Lawrence Berkeley National Laboratory"/>
            <person name="Ahrendt S."/>
            <person name="Sahu N."/>
            <person name="Indic B."/>
            <person name="Wong-Bajracharya J."/>
            <person name="Merenyi Z."/>
            <person name="Ke H.-M."/>
            <person name="Monk M."/>
            <person name="Kocsube S."/>
            <person name="Drula E."/>
            <person name="Lipzen A."/>
            <person name="Balint B."/>
            <person name="Henrissat B."/>
            <person name="Andreopoulos B."/>
            <person name="Martin F.M."/>
            <person name="Harder C.B."/>
            <person name="Rigling D."/>
            <person name="Ford K.L."/>
            <person name="Foster G.D."/>
            <person name="Pangilinan J."/>
            <person name="Papanicolaou A."/>
            <person name="Barry K."/>
            <person name="LaButti K."/>
            <person name="Viragh M."/>
            <person name="Koriabine M."/>
            <person name="Yan M."/>
            <person name="Riley R."/>
            <person name="Champramary S."/>
            <person name="Plett K.L."/>
            <person name="Tsai I.J."/>
            <person name="Slot J."/>
            <person name="Sipos G."/>
            <person name="Plett J."/>
            <person name="Nagy L.G."/>
            <person name="Grigoriev I.V."/>
        </authorList>
    </citation>
    <scope>NUCLEOTIDE SEQUENCE</scope>
    <source>
        <strain evidence="9">ICMP 16352</strain>
    </source>
</reference>
<dbReference type="InterPro" id="IPR003439">
    <property type="entry name" value="ABC_transporter-like_ATP-bd"/>
</dbReference>
<evidence type="ECO:0000256" key="4">
    <source>
        <dbReference type="ARBA" id="ARBA00022989"/>
    </source>
</evidence>
<keyword evidence="10" id="KW-1185">Reference proteome</keyword>
<evidence type="ECO:0000313" key="10">
    <source>
        <dbReference type="Proteomes" id="UP001175227"/>
    </source>
</evidence>
<evidence type="ECO:0000259" key="8">
    <source>
        <dbReference type="Pfam" id="PF01061"/>
    </source>
</evidence>
<dbReference type="Gene3D" id="3.40.50.300">
    <property type="entry name" value="P-loop containing nucleotide triphosphate hydrolases"/>
    <property type="match status" value="1"/>
</dbReference>
<keyword evidence="3 6" id="KW-0812">Transmembrane</keyword>
<feature type="domain" description="ABC-2 type transporter transmembrane" evidence="8">
    <location>
        <begin position="3"/>
        <end position="167"/>
    </location>
</feature>
<evidence type="ECO:0000313" key="9">
    <source>
        <dbReference type="EMBL" id="KAK0464048.1"/>
    </source>
</evidence>
<dbReference type="GO" id="GO:0016020">
    <property type="term" value="C:membrane"/>
    <property type="evidence" value="ECO:0007669"/>
    <property type="project" value="UniProtKB-SubCell"/>
</dbReference>
<evidence type="ECO:0000259" key="7">
    <source>
        <dbReference type="Pfam" id="PF00005"/>
    </source>
</evidence>